<dbReference type="AlphaFoldDB" id="A0A4Y8A787"/>
<evidence type="ECO:0000313" key="2">
    <source>
        <dbReference type="EMBL" id="TEW63642.1"/>
    </source>
</evidence>
<gene>
    <name evidence="2" type="ORF">E2R65_19350</name>
</gene>
<comment type="caution">
    <text evidence="2">The sequence shown here is derived from an EMBL/GenBank/DDBJ whole genome shotgun (WGS) entry which is preliminary data.</text>
</comment>
<dbReference type="OrthoDB" id="659569at2"/>
<dbReference type="Proteomes" id="UP000297248">
    <property type="component" value="Unassembled WGS sequence"/>
</dbReference>
<dbReference type="InterPro" id="IPR007630">
    <property type="entry name" value="RNA_pol_sigma70_r4"/>
</dbReference>
<sequence length="105" mass="12302">MARLISSEINIIIIIPHNFRHSSYYKAANERLSFRKALIEKEIAELPPRMREVFEMSRKQTRTYKEITEQLGTSEETVKKQVSGALKVLRVKLGVLIYILILIHY</sequence>
<dbReference type="EMBL" id="SNQG01000009">
    <property type="protein sequence ID" value="TEW63642.1"/>
    <property type="molecule type" value="Genomic_DNA"/>
</dbReference>
<dbReference type="GO" id="GO:0006352">
    <property type="term" value="P:DNA-templated transcription initiation"/>
    <property type="evidence" value="ECO:0007669"/>
    <property type="project" value="InterPro"/>
</dbReference>
<dbReference type="InterPro" id="IPR013324">
    <property type="entry name" value="RNA_pol_sigma_r3/r4-like"/>
</dbReference>
<dbReference type="InterPro" id="IPR036388">
    <property type="entry name" value="WH-like_DNA-bd_sf"/>
</dbReference>
<protein>
    <submittedName>
        <fullName evidence="2">Sigma-70 family RNA polymerase sigma factor</fullName>
    </submittedName>
</protein>
<name>A0A4Y8A787_9SPHI</name>
<reference evidence="2 3" key="1">
    <citation type="journal article" date="2016" name="Int. J. Syst. Evol. Microbiol.">
        <title>Proposal of Mucilaginibacter phyllosphaerae sp. nov. isolated from the phyllosphere of Galium album.</title>
        <authorList>
            <person name="Aydogan E.L."/>
            <person name="Busse H.J."/>
            <person name="Moser G."/>
            <person name="Muller C."/>
            <person name="Kampfer P."/>
            <person name="Glaeser S.P."/>
        </authorList>
    </citation>
    <scope>NUCLEOTIDE SEQUENCE [LARGE SCALE GENOMIC DNA]</scope>
    <source>
        <strain evidence="2 3">PP-F2FG21</strain>
    </source>
</reference>
<dbReference type="Pfam" id="PF04545">
    <property type="entry name" value="Sigma70_r4"/>
    <property type="match status" value="1"/>
</dbReference>
<dbReference type="RefSeq" id="WP_134338166.1">
    <property type="nucleotide sequence ID" value="NZ_BMCZ01000011.1"/>
</dbReference>
<evidence type="ECO:0000313" key="3">
    <source>
        <dbReference type="Proteomes" id="UP000297248"/>
    </source>
</evidence>
<evidence type="ECO:0000259" key="1">
    <source>
        <dbReference type="Pfam" id="PF04545"/>
    </source>
</evidence>
<dbReference type="Gene3D" id="1.10.10.10">
    <property type="entry name" value="Winged helix-like DNA-binding domain superfamily/Winged helix DNA-binding domain"/>
    <property type="match status" value="1"/>
</dbReference>
<organism evidence="2 3">
    <name type="scientific">Mucilaginibacter phyllosphaerae</name>
    <dbReference type="NCBI Taxonomy" id="1812349"/>
    <lineage>
        <taxon>Bacteria</taxon>
        <taxon>Pseudomonadati</taxon>
        <taxon>Bacteroidota</taxon>
        <taxon>Sphingobacteriia</taxon>
        <taxon>Sphingobacteriales</taxon>
        <taxon>Sphingobacteriaceae</taxon>
        <taxon>Mucilaginibacter</taxon>
    </lineage>
</organism>
<dbReference type="GO" id="GO:0003700">
    <property type="term" value="F:DNA-binding transcription factor activity"/>
    <property type="evidence" value="ECO:0007669"/>
    <property type="project" value="InterPro"/>
</dbReference>
<dbReference type="CDD" id="cd06171">
    <property type="entry name" value="Sigma70_r4"/>
    <property type="match status" value="1"/>
</dbReference>
<dbReference type="SUPFAM" id="SSF88659">
    <property type="entry name" value="Sigma3 and sigma4 domains of RNA polymerase sigma factors"/>
    <property type="match status" value="1"/>
</dbReference>
<feature type="domain" description="RNA polymerase sigma-70 region 4" evidence="1">
    <location>
        <begin position="43"/>
        <end position="90"/>
    </location>
</feature>
<dbReference type="NCBIfam" id="TIGR02937">
    <property type="entry name" value="sigma70-ECF"/>
    <property type="match status" value="1"/>
</dbReference>
<accession>A0A4Y8A787</accession>
<dbReference type="InterPro" id="IPR014284">
    <property type="entry name" value="RNA_pol_sigma-70_dom"/>
</dbReference>
<proteinExistence type="predicted"/>